<evidence type="ECO:0000313" key="2">
    <source>
        <dbReference type="Proteomes" id="UP000544222"/>
    </source>
</evidence>
<evidence type="ECO:0000313" key="1">
    <source>
        <dbReference type="EMBL" id="MBB3188664.1"/>
    </source>
</evidence>
<dbReference type="InterPro" id="IPR046233">
    <property type="entry name" value="DUF6266"/>
</dbReference>
<dbReference type="RefSeq" id="WP_183414400.1">
    <property type="nucleotide sequence ID" value="NZ_JACHYB010000002.1"/>
</dbReference>
<reference evidence="1 2" key="1">
    <citation type="submission" date="2020-08" db="EMBL/GenBank/DDBJ databases">
        <title>Genomic Encyclopedia of Type Strains, Phase IV (KMG-IV): sequencing the most valuable type-strain genomes for metagenomic binning, comparative biology and taxonomic classification.</title>
        <authorList>
            <person name="Goeker M."/>
        </authorList>
    </citation>
    <scope>NUCLEOTIDE SEQUENCE [LARGE SCALE GENOMIC DNA]</scope>
    <source>
        <strain evidence="1 2">DSM 27471</strain>
    </source>
</reference>
<organism evidence="1 2">
    <name type="scientific">Microbacter margulisiae</name>
    <dbReference type="NCBI Taxonomy" id="1350067"/>
    <lineage>
        <taxon>Bacteria</taxon>
        <taxon>Pseudomonadati</taxon>
        <taxon>Bacteroidota</taxon>
        <taxon>Bacteroidia</taxon>
        <taxon>Bacteroidales</taxon>
        <taxon>Porphyromonadaceae</taxon>
        <taxon>Microbacter</taxon>
    </lineage>
</organism>
<accession>A0A7W5DU80</accession>
<comment type="caution">
    <text evidence="1">The sequence shown here is derived from an EMBL/GenBank/DDBJ whole genome shotgun (WGS) entry which is preliminary data.</text>
</comment>
<sequence length="209" mass="23160">MARIKSFAFGTISGRLGDTVSAVMKDGTNIIKVYRQASNPNTEKQQAQRLKFGLINKEIKYMRELFKITFGSTSGVNRVVSVAMRNAVKGTFPDFTFDYSELIVAEGSVTPVEQLKAVRLSPSSLELTWVDTSEFIGISPLDKICIVLANPTKQEALLKKEVSTRNAGRCEVVYPPEWDGDAIHCWIYLVSGPSHKTSKSQYVSLDTSL</sequence>
<proteinExistence type="predicted"/>
<dbReference type="Proteomes" id="UP000544222">
    <property type="component" value="Unassembled WGS sequence"/>
</dbReference>
<dbReference type="AlphaFoldDB" id="A0A7W5DU80"/>
<gene>
    <name evidence="1" type="ORF">FHX64_002862</name>
</gene>
<name>A0A7W5DU80_9PORP</name>
<dbReference type="EMBL" id="JACHYB010000002">
    <property type="protein sequence ID" value="MBB3188664.1"/>
    <property type="molecule type" value="Genomic_DNA"/>
</dbReference>
<keyword evidence="2" id="KW-1185">Reference proteome</keyword>
<dbReference type="Pfam" id="PF19781">
    <property type="entry name" value="DUF6266"/>
    <property type="match status" value="1"/>
</dbReference>
<protein>
    <submittedName>
        <fullName evidence="1">Uncharacterized protein</fullName>
    </submittedName>
</protein>